<evidence type="ECO:0000256" key="15">
    <source>
        <dbReference type="RuleBase" id="RU363016"/>
    </source>
</evidence>
<dbReference type="EMBL" id="PYLO01000001">
    <property type="protein sequence ID" value="PST38603.1"/>
    <property type="molecule type" value="Genomic_DNA"/>
</dbReference>
<name>A0A2T3FTK6_9CLOT</name>
<dbReference type="NCBIfam" id="NF008168">
    <property type="entry name" value="PRK10917.2-2"/>
    <property type="match status" value="1"/>
</dbReference>
<dbReference type="GO" id="GO:0016887">
    <property type="term" value="F:ATP hydrolysis activity"/>
    <property type="evidence" value="ECO:0007669"/>
    <property type="project" value="RHEA"/>
</dbReference>
<dbReference type="InterPro" id="IPR033454">
    <property type="entry name" value="RecG_wedge"/>
</dbReference>
<dbReference type="AlphaFoldDB" id="A0A2T3FTK6"/>
<keyword evidence="10 15" id="KW-0234">DNA repair</keyword>
<organism evidence="18 19">
    <name type="scientific">Clostridium fessum</name>
    <dbReference type="NCBI Taxonomy" id="2126740"/>
    <lineage>
        <taxon>Bacteria</taxon>
        <taxon>Bacillati</taxon>
        <taxon>Bacillota</taxon>
        <taxon>Clostridia</taxon>
        <taxon>Eubacteriales</taxon>
        <taxon>Clostridiaceae</taxon>
        <taxon>Clostridium</taxon>
    </lineage>
</organism>
<dbReference type="GO" id="GO:0005524">
    <property type="term" value="F:ATP binding"/>
    <property type="evidence" value="ECO:0007669"/>
    <property type="project" value="UniProtKB-KW"/>
</dbReference>
<dbReference type="GO" id="GO:0006310">
    <property type="term" value="P:DNA recombination"/>
    <property type="evidence" value="ECO:0007669"/>
    <property type="project" value="UniProtKB-UniRule"/>
</dbReference>
<protein>
    <recommendedName>
        <fullName evidence="2 15">ATP-dependent DNA helicase RecG</fullName>
        <ecNumber evidence="13 15">5.6.2.4</ecNumber>
    </recommendedName>
</protein>
<evidence type="ECO:0000256" key="10">
    <source>
        <dbReference type="ARBA" id="ARBA00023204"/>
    </source>
</evidence>
<evidence type="ECO:0000256" key="9">
    <source>
        <dbReference type="ARBA" id="ARBA00023172"/>
    </source>
</evidence>
<dbReference type="InterPro" id="IPR027417">
    <property type="entry name" value="P-loop_NTPase"/>
</dbReference>
<dbReference type="InterPro" id="IPR011545">
    <property type="entry name" value="DEAD/DEAH_box_helicase_dom"/>
</dbReference>
<dbReference type="CDD" id="cd04488">
    <property type="entry name" value="RecG_wedge_OBF"/>
    <property type="match status" value="1"/>
</dbReference>
<keyword evidence="6 15" id="KW-0347">Helicase</keyword>
<feature type="domain" description="Helicase ATP-binding" evidence="16">
    <location>
        <begin position="271"/>
        <end position="434"/>
    </location>
</feature>
<evidence type="ECO:0000256" key="5">
    <source>
        <dbReference type="ARBA" id="ARBA00022801"/>
    </source>
</evidence>
<evidence type="ECO:0000256" key="8">
    <source>
        <dbReference type="ARBA" id="ARBA00023125"/>
    </source>
</evidence>
<dbReference type="PANTHER" id="PTHR47964:SF1">
    <property type="entry name" value="ATP-DEPENDENT DNA HELICASE HOMOLOG RECG, CHLOROPLASTIC"/>
    <property type="match status" value="1"/>
</dbReference>
<proteinExistence type="inferred from homology"/>
<dbReference type="SUPFAM" id="SSF52540">
    <property type="entry name" value="P-loop containing nucleoside triphosphate hydrolases"/>
    <property type="match status" value="2"/>
</dbReference>
<gene>
    <name evidence="18" type="ORF">C7U56_01190</name>
</gene>
<comment type="function">
    <text evidence="15">Plays a critical role in recombination and DNA repair. Helps process Holliday junction intermediates to mature products by catalyzing branch migration. Has replication fork regression activity, unwinds stalled or blocked replication forks to make a HJ that can be resolved. Has a DNA unwinding activity characteristic of a DNA helicase with 3'-5' polarity.</text>
</comment>
<dbReference type="InterPro" id="IPR014001">
    <property type="entry name" value="Helicase_ATP-bd"/>
</dbReference>
<keyword evidence="3 15" id="KW-0547">Nucleotide-binding</keyword>
<sequence length="685" mass="76930">MEQQNITAVKGIGEKTAKLFQKIGVETVEELLHYYPRAYDEFKEPQPIAELKEDTIAAVGGILAKTADVVRYGARLQVTTAGLRDSGGTLALAWYNMPYLRGTLKAGERFIFRGRVVKKRGRLTMEQPEIYRPEQYAKVVSSMQPVYGQTKGLGNKTIAKAVTEALTMHQMEREYLSAGLREKYGLAEINYALEHIHFPANREELMFSRKRLVFDEFFMFLMSVRLLKDKKEDKKSAYPFTISGEMASVEERLPYALTGAQKKVIREVYADLSGGHIMTRLIQGDVGSGKTIVAILALLQAAANGYQGALMVPTEVLARQHYESMTELFASLGITYRPVLLTGSMTAKEKRLARESIENHEADIVIGTHALIQEKVVYDNLALVITDEQHRFGVAQREMLSKKGGEPHVLVMSATPIPRTLAIILYGDLDISIIDELPANRQPIKNCVVNREFRPNAYRFIENEVRAGRQAYVICPMVEPSEMLEAENVIDYTEELRRALSPSIRVEYLHGKMKGKEKNAIMEAFAANEIHVLVSTTVIEVGINVPNATVMMIENAERFGLAQLHQLRGRVGRGKDQSYCIMVNASGEEDAGKRLDILNKSNDGFYIASEDLKLRGPGDLFGVRQSGDLEFHLADIFADADILKAVSDEVKKLMDKDPLLEAEENQELKRKMNGYLERGWEKVNL</sequence>
<dbReference type="Gene3D" id="3.40.50.300">
    <property type="entry name" value="P-loop containing nucleotide triphosphate hydrolases"/>
    <property type="match status" value="2"/>
</dbReference>
<evidence type="ECO:0000256" key="6">
    <source>
        <dbReference type="ARBA" id="ARBA00022806"/>
    </source>
</evidence>
<dbReference type="PROSITE" id="PS51192">
    <property type="entry name" value="HELICASE_ATP_BIND_1"/>
    <property type="match status" value="1"/>
</dbReference>
<keyword evidence="7 15" id="KW-0067">ATP-binding</keyword>
<dbReference type="GO" id="GO:0003677">
    <property type="term" value="F:DNA binding"/>
    <property type="evidence" value="ECO:0007669"/>
    <property type="project" value="UniProtKB-KW"/>
</dbReference>
<evidence type="ECO:0000256" key="11">
    <source>
        <dbReference type="ARBA" id="ARBA00023235"/>
    </source>
</evidence>
<dbReference type="PROSITE" id="PS51194">
    <property type="entry name" value="HELICASE_CTER"/>
    <property type="match status" value="1"/>
</dbReference>
<comment type="caution">
    <text evidence="18">The sequence shown here is derived from an EMBL/GenBank/DDBJ whole genome shotgun (WGS) entry which is preliminary data.</text>
</comment>
<dbReference type="InterPro" id="IPR001650">
    <property type="entry name" value="Helicase_C-like"/>
</dbReference>
<feature type="domain" description="Helicase C-terminal" evidence="17">
    <location>
        <begin position="453"/>
        <end position="613"/>
    </location>
</feature>
<keyword evidence="5 15" id="KW-0378">Hydrolase</keyword>
<dbReference type="SMART" id="SM00490">
    <property type="entry name" value="HELICc"/>
    <property type="match status" value="1"/>
</dbReference>
<keyword evidence="11" id="KW-0413">Isomerase</keyword>
<keyword evidence="9 15" id="KW-0233">DNA recombination</keyword>
<dbReference type="Pfam" id="PF00271">
    <property type="entry name" value="Helicase_C"/>
    <property type="match status" value="1"/>
</dbReference>
<comment type="catalytic activity">
    <reaction evidence="14 15">
        <text>ATP + H2O = ADP + phosphate + H(+)</text>
        <dbReference type="Rhea" id="RHEA:13065"/>
        <dbReference type="ChEBI" id="CHEBI:15377"/>
        <dbReference type="ChEBI" id="CHEBI:15378"/>
        <dbReference type="ChEBI" id="CHEBI:30616"/>
        <dbReference type="ChEBI" id="CHEBI:43474"/>
        <dbReference type="ChEBI" id="CHEBI:456216"/>
        <dbReference type="EC" id="5.6.2.4"/>
    </reaction>
</comment>
<evidence type="ECO:0000256" key="1">
    <source>
        <dbReference type="ARBA" id="ARBA00007504"/>
    </source>
</evidence>
<evidence type="ECO:0000256" key="2">
    <source>
        <dbReference type="ARBA" id="ARBA00017846"/>
    </source>
</evidence>
<evidence type="ECO:0000313" key="19">
    <source>
        <dbReference type="Proteomes" id="UP000241048"/>
    </source>
</evidence>
<evidence type="ECO:0000259" key="16">
    <source>
        <dbReference type="PROSITE" id="PS51192"/>
    </source>
</evidence>
<dbReference type="CDD" id="cd17992">
    <property type="entry name" value="DEXHc_RecG"/>
    <property type="match status" value="1"/>
</dbReference>
<dbReference type="PANTHER" id="PTHR47964">
    <property type="entry name" value="ATP-DEPENDENT DNA HELICASE HOMOLOG RECG, CHLOROPLASTIC"/>
    <property type="match status" value="1"/>
</dbReference>
<evidence type="ECO:0000256" key="14">
    <source>
        <dbReference type="ARBA" id="ARBA00048988"/>
    </source>
</evidence>
<keyword evidence="8" id="KW-0238">DNA-binding</keyword>
<evidence type="ECO:0000313" key="18">
    <source>
        <dbReference type="EMBL" id="PST38603.1"/>
    </source>
</evidence>
<dbReference type="NCBIfam" id="TIGR00643">
    <property type="entry name" value="recG"/>
    <property type="match status" value="1"/>
</dbReference>
<evidence type="ECO:0000256" key="12">
    <source>
        <dbReference type="ARBA" id="ARBA00034617"/>
    </source>
</evidence>
<dbReference type="InterPro" id="IPR012340">
    <property type="entry name" value="NA-bd_OB-fold"/>
</dbReference>
<evidence type="ECO:0000256" key="3">
    <source>
        <dbReference type="ARBA" id="ARBA00022741"/>
    </source>
</evidence>
<keyword evidence="19" id="KW-1185">Reference proteome</keyword>
<dbReference type="InterPro" id="IPR004609">
    <property type="entry name" value="ATP-dep_DNA_helicase_RecG"/>
</dbReference>
<dbReference type="RefSeq" id="WP_106999823.1">
    <property type="nucleotide sequence ID" value="NZ_PYLO01000001.1"/>
</dbReference>
<dbReference type="Pfam" id="PF17191">
    <property type="entry name" value="RecG_wedge"/>
    <property type="match status" value="1"/>
</dbReference>
<evidence type="ECO:0000256" key="4">
    <source>
        <dbReference type="ARBA" id="ARBA00022763"/>
    </source>
</evidence>
<dbReference type="SUPFAM" id="SSF50249">
    <property type="entry name" value="Nucleic acid-binding proteins"/>
    <property type="match status" value="1"/>
</dbReference>
<reference evidence="18 19" key="1">
    <citation type="submission" date="2018-03" db="EMBL/GenBank/DDBJ databases">
        <title>Lachnoclostridium SNUG30386 gen.nov., sp.nov., isolated from human faeces.</title>
        <authorList>
            <person name="Seo B."/>
            <person name="Jeon K."/>
            <person name="Ko G."/>
        </authorList>
    </citation>
    <scope>NUCLEOTIDE SEQUENCE [LARGE SCALE GENOMIC DNA]</scope>
    <source>
        <strain evidence="18 19">SNUG30386</strain>
    </source>
</reference>
<comment type="similarity">
    <text evidence="1 15">Belongs to the helicase family. RecG subfamily.</text>
</comment>
<dbReference type="Proteomes" id="UP000241048">
    <property type="component" value="Unassembled WGS sequence"/>
</dbReference>
<dbReference type="InterPro" id="IPR045562">
    <property type="entry name" value="RecG_dom3_C"/>
</dbReference>
<evidence type="ECO:0000256" key="7">
    <source>
        <dbReference type="ARBA" id="ARBA00022840"/>
    </source>
</evidence>
<dbReference type="NCBIfam" id="NF008165">
    <property type="entry name" value="PRK10917.1-3"/>
    <property type="match status" value="1"/>
</dbReference>
<dbReference type="EC" id="5.6.2.4" evidence="13 15"/>
<keyword evidence="4 15" id="KW-0227">DNA damage</keyword>
<comment type="catalytic activity">
    <reaction evidence="12 15">
        <text>Couples ATP hydrolysis with the unwinding of duplex DNA by translocating in the 3'-5' direction.</text>
        <dbReference type="EC" id="5.6.2.4"/>
    </reaction>
</comment>
<dbReference type="GO" id="GO:0043138">
    <property type="term" value="F:3'-5' DNA helicase activity"/>
    <property type="evidence" value="ECO:0007669"/>
    <property type="project" value="UniProtKB-EC"/>
</dbReference>
<dbReference type="Pfam" id="PF00270">
    <property type="entry name" value="DEAD"/>
    <property type="match status" value="1"/>
</dbReference>
<evidence type="ECO:0000256" key="13">
    <source>
        <dbReference type="ARBA" id="ARBA00034808"/>
    </source>
</evidence>
<evidence type="ECO:0000259" key="17">
    <source>
        <dbReference type="PROSITE" id="PS51194"/>
    </source>
</evidence>
<accession>A0A2T3FTK6</accession>
<dbReference type="InterPro" id="IPR047112">
    <property type="entry name" value="RecG/Mfd"/>
</dbReference>
<dbReference type="Pfam" id="PF19833">
    <property type="entry name" value="RecG_dom3_C"/>
    <property type="match status" value="1"/>
</dbReference>
<dbReference type="SMART" id="SM00487">
    <property type="entry name" value="DEXDc"/>
    <property type="match status" value="1"/>
</dbReference>
<dbReference type="Gene3D" id="2.40.50.140">
    <property type="entry name" value="Nucleic acid-binding proteins"/>
    <property type="match status" value="1"/>
</dbReference>
<dbReference type="GO" id="GO:0006281">
    <property type="term" value="P:DNA repair"/>
    <property type="evidence" value="ECO:0007669"/>
    <property type="project" value="UniProtKB-UniRule"/>
</dbReference>